<dbReference type="Pfam" id="PF13561">
    <property type="entry name" value="adh_short_C2"/>
    <property type="match status" value="1"/>
</dbReference>
<dbReference type="CDD" id="cd05233">
    <property type="entry name" value="SDR_c"/>
    <property type="match status" value="1"/>
</dbReference>
<evidence type="ECO:0000256" key="2">
    <source>
        <dbReference type="ARBA" id="ARBA00023002"/>
    </source>
</evidence>
<protein>
    <submittedName>
        <fullName evidence="3">SDR family oxidoreductase</fullName>
    </submittedName>
</protein>
<dbReference type="Gene3D" id="3.40.50.720">
    <property type="entry name" value="NAD(P)-binding Rossmann-like Domain"/>
    <property type="match status" value="1"/>
</dbReference>
<name>A0ABW9QVF2_9ACTN</name>
<sequence length="245" mass="25704">AAVVAAGRDPDRLDAVRRDAERAGGPGTVRTIRADLRDETEVGRLADEAWAQGPVDILVNNAGVGTAEPFLDITADGWREVLATNLTAPFLLAQHAARRMVAAGGGVIVNVASTDAFVAESPFAHYCVSKAGILQLTRCIAWELGHRGVRCNAICPGLTLTPMVEGDLGPAFESAYLPRIPLGRAARPEEQARAILFLASDDASFVNGAALLADGGQLAGFWYDPRFAPPPPDVAAPPAPIPTTH</sequence>
<dbReference type="PANTHER" id="PTHR42760:SF133">
    <property type="entry name" value="3-OXOACYL-[ACYL-CARRIER-PROTEIN] REDUCTASE"/>
    <property type="match status" value="1"/>
</dbReference>
<reference evidence="3 4" key="1">
    <citation type="submission" date="2019-11" db="EMBL/GenBank/DDBJ databases">
        <title>Acidiferrimicrobium australis gen. nov., sp. nov., an acidophilic and obligately heterotrophic, member of the Actinobacteria that catalyses dissimilatory oxido- reduction of iron isolated from metal-rich acidic water in Chile.</title>
        <authorList>
            <person name="Gonzalez D."/>
            <person name="Huber K."/>
            <person name="Hedrich S."/>
            <person name="Rojas-Villalobos C."/>
            <person name="Quatrini R."/>
            <person name="Dinamarca M.A."/>
            <person name="Schwarz A."/>
            <person name="Canales C."/>
            <person name="Nancucheo I."/>
        </authorList>
    </citation>
    <scope>NUCLEOTIDE SEQUENCE [LARGE SCALE GENOMIC DNA]</scope>
    <source>
        <strain evidence="3 4">USS-CCA1</strain>
    </source>
</reference>
<dbReference type="InterPro" id="IPR002347">
    <property type="entry name" value="SDR_fam"/>
</dbReference>
<dbReference type="Proteomes" id="UP000437736">
    <property type="component" value="Unassembled WGS sequence"/>
</dbReference>
<gene>
    <name evidence="3" type="ORF">GHK86_14050</name>
</gene>
<dbReference type="InterPro" id="IPR036291">
    <property type="entry name" value="NAD(P)-bd_dom_sf"/>
</dbReference>
<evidence type="ECO:0000313" key="4">
    <source>
        <dbReference type="Proteomes" id="UP000437736"/>
    </source>
</evidence>
<accession>A0ABW9QVF2</accession>
<comment type="caution">
    <text evidence="3">The sequence shown here is derived from an EMBL/GenBank/DDBJ whole genome shotgun (WGS) entry which is preliminary data.</text>
</comment>
<dbReference type="PRINTS" id="PR00081">
    <property type="entry name" value="GDHRDH"/>
</dbReference>
<evidence type="ECO:0000256" key="1">
    <source>
        <dbReference type="ARBA" id="ARBA00006484"/>
    </source>
</evidence>
<dbReference type="SUPFAM" id="SSF51735">
    <property type="entry name" value="NAD(P)-binding Rossmann-fold domains"/>
    <property type="match status" value="1"/>
</dbReference>
<keyword evidence="4" id="KW-1185">Reference proteome</keyword>
<organism evidence="3 4">
    <name type="scientific">Acidiferrimicrobium australe</name>
    <dbReference type="NCBI Taxonomy" id="2664430"/>
    <lineage>
        <taxon>Bacteria</taxon>
        <taxon>Bacillati</taxon>
        <taxon>Actinomycetota</taxon>
        <taxon>Acidimicrobiia</taxon>
        <taxon>Acidimicrobiales</taxon>
        <taxon>Acidimicrobiaceae</taxon>
        <taxon>Acidiferrimicrobium</taxon>
    </lineage>
</organism>
<dbReference type="InterPro" id="IPR020904">
    <property type="entry name" value="Sc_DH/Rdtase_CS"/>
</dbReference>
<dbReference type="PANTHER" id="PTHR42760">
    <property type="entry name" value="SHORT-CHAIN DEHYDROGENASES/REDUCTASES FAMILY MEMBER"/>
    <property type="match status" value="1"/>
</dbReference>
<evidence type="ECO:0000313" key="3">
    <source>
        <dbReference type="EMBL" id="MST33835.1"/>
    </source>
</evidence>
<dbReference type="EMBL" id="WJHE01000741">
    <property type="protein sequence ID" value="MST33835.1"/>
    <property type="molecule type" value="Genomic_DNA"/>
</dbReference>
<proteinExistence type="inferred from homology"/>
<feature type="non-terminal residue" evidence="3">
    <location>
        <position position="1"/>
    </location>
</feature>
<dbReference type="PRINTS" id="PR00080">
    <property type="entry name" value="SDRFAMILY"/>
</dbReference>
<dbReference type="PROSITE" id="PS00061">
    <property type="entry name" value="ADH_SHORT"/>
    <property type="match status" value="1"/>
</dbReference>
<keyword evidence="2" id="KW-0560">Oxidoreductase</keyword>
<comment type="similarity">
    <text evidence="1">Belongs to the short-chain dehydrogenases/reductases (SDR) family.</text>
</comment>